<evidence type="ECO:0000313" key="5">
    <source>
        <dbReference type="EMBL" id="MBH5320964.1"/>
    </source>
</evidence>
<evidence type="ECO:0000256" key="3">
    <source>
        <dbReference type="ARBA" id="ARBA00022729"/>
    </source>
</evidence>
<dbReference type="PROSITE" id="PS51257">
    <property type="entry name" value="PROKAR_LIPOPROTEIN"/>
    <property type="match status" value="1"/>
</dbReference>
<feature type="signal peptide" evidence="4">
    <location>
        <begin position="1"/>
        <end position="27"/>
    </location>
</feature>
<evidence type="ECO:0000256" key="4">
    <source>
        <dbReference type="SAM" id="SignalP"/>
    </source>
</evidence>
<accession>A0ABS0MZ13</accession>
<feature type="chain" id="PRO_5045879062" evidence="4">
    <location>
        <begin position="28"/>
        <end position="256"/>
    </location>
</feature>
<protein>
    <submittedName>
        <fullName evidence="5">Molybdate ABC transporter substrate-binding protein</fullName>
    </submittedName>
</protein>
<dbReference type="SUPFAM" id="SSF53850">
    <property type="entry name" value="Periplasmic binding protein-like II"/>
    <property type="match status" value="1"/>
</dbReference>
<reference evidence="5 6" key="1">
    <citation type="submission" date="2020-11" db="EMBL/GenBank/DDBJ databases">
        <title>Erythrobacter sediminis sp. nov., a marine bacterium from a tidal flat of Garorim Bay.</title>
        <authorList>
            <person name="Kim D."/>
            <person name="Yoo Y."/>
            <person name="Kim J.-J."/>
        </authorList>
    </citation>
    <scope>NUCLEOTIDE SEQUENCE [LARGE SCALE GENOMIC DNA]</scope>
    <source>
        <strain evidence="5 6">JGD-13</strain>
    </source>
</reference>
<keyword evidence="3 4" id="KW-0732">Signal</keyword>
<dbReference type="Gene3D" id="3.40.190.10">
    <property type="entry name" value="Periplasmic binding protein-like II"/>
    <property type="match status" value="2"/>
</dbReference>
<dbReference type="RefSeq" id="WP_197919614.1">
    <property type="nucleotide sequence ID" value="NZ_CAWPTA010000006.1"/>
</dbReference>
<evidence type="ECO:0000313" key="6">
    <source>
        <dbReference type="Proteomes" id="UP000602442"/>
    </source>
</evidence>
<dbReference type="PIRSF" id="PIRSF004846">
    <property type="entry name" value="ModA"/>
    <property type="match status" value="1"/>
</dbReference>
<keyword evidence="2" id="KW-0479">Metal-binding</keyword>
<comment type="similarity">
    <text evidence="1">Belongs to the bacterial solute-binding protein ModA family.</text>
</comment>
<dbReference type="PANTHER" id="PTHR30632:SF0">
    <property type="entry name" value="SULFATE-BINDING PROTEIN"/>
    <property type="match status" value="1"/>
</dbReference>
<comment type="caution">
    <text evidence="5">The sequence shown here is derived from an EMBL/GenBank/DDBJ whole genome shotgun (WGS) entry which is preliminary data.</text>
</comment>
<keyword evidence="6" id="KW-1185">Reference proteome</keyword>
<dbReference type="NCBIfam" id="TIGR01256">
    <property type="entry name" value="modA"/>
    <property type="match status" value="1"/>
</dbReference>
<dbReference type="PANTHER" id="PTHR30632">
    <property type="entry name" value="MOLYBDATE-BINDING PERIPLASMIC PROTEIN"/>
    <property type="match status" value="1"/>
</dbReference>
<name>A0ABS0MZ13_9SPHN</name>
<sequence length="256" mass="27263">MTRSPIIAAMALCCLLALLSACGPSKATGPVVFAPASMQDAMTAIVVRWEAQGNSRPVLNIAGTPALARQLVEGAPADIVITADAQWMDWLEQRDVLQAQTRADLVSNSLVLVASTREAQQLTLDDPDARIALGDPESVPAGRYARTVLVRSGEWAEIAPRIVPTENVRAALALVERGEVEFAFVYGSDLREGKTDAVIISTWPASPDLPITYPIARTAISSHPDAKRFSDFLRSPEAAAILVAYGFSDPVNGPSS</sequence>
<organism evidence="5 6">
    <name type="scientific">Aurantiacibacter sediminis</name>
    <dbReference type="NCBI Taxonomy" id="2793064"/>
    <lineage>
        <taxon>Bacteria</taxon>
        <taxon>Pseudomonadati</taxon>
        <taxon>Pseudomonadota</taxon>
        <taxon>Alphaproteobacteria</taxon>
        <taxon>Sphingomonadales</taxon>
        <taxon>Erythrobacteraceae</taxon>
        <taxon>Aurantiacibacter</taxon>
    </lineage>
</organism>
<dbReference type="Pfam" id="PF13531">
    <property type="entry name" value="SBP_bac_11"/>
    <property type="match status" value="1"/>
</dbReference>
<dbReference type="InterPro" id="IPR005950">
    <property type="entry name" value="ModA"/>
</dbReference>
<evidence type="ECO:0000256" key="1">
    <source>
        <dbReference type="ARBA" id="ARBA00009175"/>
    </source>
</evidence>
<evidence type="ECO:0000256" key="2">
    <source>
        <dbReference type="ARBA" id="ARBA00022723"/>
    </source>
</evidence>
<dbReference type="EMBL" id="JAEANY010000001">
    <property type="protein sequence ID" value="MBH5320964.1"/>
    <property type="molecule type" value="Genomic_DNA"/>
</dbReference>
<dbReference type="InterPro" id="IPR050682">
    <property type="entry name" value="ModA/WtpA"/>
</dbReference>
<proteinExistence type="inferred from homology"/>
<gene>
    <name evidence="5" type="primary">modA</name>
    <name evidence="5" type="ORF">I5L03_00020</name>
</gene>
<dbReference type="Proteomes" id="UP000602442">
    <property type="component" value="Unassembled WGS sequence"/>
</dbReference>